<sequence length="293" mass="33185">MVALLLGFFCTRALAQAPNRPAPQHKVSEVLINGGPTPQLKTTPKPNASQKKPETTLYLGRGSDYKTSKTAEYLEDGQRRDILTTPGPDYQVEEEALIQTGSKIANYNFPRNTLVIRFTKRMYLRNSTCFAYDLINRKQDRQFNTDEVTYITHLGDNLFFVGYGCSGVGNNAFTTAKIYDRGTSEFVATITEVTHSGPYEGFITPDEFTKNICFNTGKYTTGYTNSNGGLTTWSAQQHKGMDDLAGGADKWKAYFIVRDWNSAQHLYYIDTKDKVKKQLLDAETYRKIHYDKY</sequence>
<comment type="caution">
    <text evidence="3">The sequence shown here is derived from an EMBL/GenBank/DDBJ whole genome shotgun (WGS) entry which is preliminary data.</text>
</comment>
<dbReference type="AlphaFoldDB" id="A0A7K1TJU0"/>
<feature type="chain" id="PRO_5029494330" description="DKNYY family protein" evidence="2">
    <location>
        <begin position="16"/>
        <end position="293"/>
    </location>
</feature>
<protein>
    <recommendedName>
        <fullName evidence="5">DKNYY family protein</fullName>
    </recommendedName>
</protein>
<feature type="compositionally biased region" description="Polar residues" evidence="1">
    <location>
        <begin position="39"/>
        <end position="50"/>
    </location>
</feature>
<organism evidence="3 4">
    <name type="scientific">Hymenobacter ginkgonis</name>
    <dbReference type="NCBI Taxonomy" id="2682976"/>
    <lineage>
        <taxon>Bacteria</taxon>
        <taxon>Pseudomonadati</taxon>
        <taxon>Bacteroidota</taxon>
        <taxon>Cytophagia</taxon>
        <taxon>Cytophagales</taxon>
        <taxon>Hymenobacteraceae</taxon>
        <taxon>Hymenobacter</taxon>
    </lineage>
</organism>
<evidence type="ECO:0008006" key="5">
    <source>
        <dbReference type="Google" id="ProtNLM"/>
    </source>
</evidence>
<dbReference type="EMBL" id="WQKZ01000006">
    <property type="protein sequence ID" value="MVN78664.1"/>
    <property type="molecule type" value="Genomic_DNA"/>
</dbReference>
<keyword evidence="4" id="KW-1185">Reference proteome</keyword>
<evidence type="ECO:0000313" key="3">
    <source>
        <dbReference type="EMBL" id="MVN78664.1"/>
    </source>
</evidence>
<dbReference type="Proteomes" id="UP000441336">
    <property type="component" value="Unassembled WGS sequence"/>
</dbReference>
<evidence type="ECO:0000256" key="2">
    <source>
        <dbReference type="SAM" id="SignalP"/>
    </source>
</evidence>
<feature type="signal peptide" evidence="2">
    <location>
        <begin position="1"/>
        <end position="15"/>
    </location>
</feature>
<name>A0A7K1TJU0_9BACT</name>
<gene>
    <name evidence="3" type="ORF">GO988_20210</name>
</gene>
<keyword evidence="2" id="KW-0732">Signal</keyword>
<accession>A0A7K1TJU0</accession>
<feature type="region of interest" description="Disordered" evidence="1">
    <location>
        <begin position="31"/>
        <end position="61"/>
    </location>
</feature>
<dbReference type="RefSeq" id="WP_157569012.1">
    <property type="nucleotide sequence ID" value="NZ_WQKZ01000006.1"/>
</dbReference>
<reference evidence="3 4" key="1">
    <citation type="submission" date="2019-12" db="EMBL/GenBank/DDBJ databases">
        <title>Hymenobacter sp. HMF4947 Genome sequencing and assembly.</title>
        <authorList>
            <person name="Kang H."/>
            <person name="Cha I."/>
            <person name="Kim H."/>
            <person name="Joh K."/>
        </authorList>
    </citation>
    <scope>NUCLEOTIDE SEQUENCE [LARGE SCALE GENOMIC DNA]</scope>
    <source>
        <strain evidence="3 4">HMF4947</strain>
    </source>
</reference>
<evidence type="ECO:0000256" key="1">
    <source>
        <dbReference type="SAM" id="MobiDB-lite"/>
    </source>
</evidence>
<evidence type="ECO:0000313" key="4">
    <source>
        <dbReference type="Proteomes" id="UP000441336"/>
    </source>
</evidence>
<proteinExistence type="predicted"/>